<evidence type="ECO:0000259" key="3">
    <source>
        <dbReference type="Pfam" id="PF25597"/>
    </source>
</evidence>
<dbReference type="PANTHER" id="PTHR11439">
    <property type="entry name" value="GAG-POL-RELATED RETROTRANSPOSON"/>
    <property type="match status" value="1"/>
</dbReference>
<feature type="domain" description="Reverse transcriptase Ty1/copia-type" evidence="2">
    <location>
        <begin position="606"/>
        <end position="718"/>
    </location>
</feature>
<dbReference type="InterPro" id="IPR043502">
    <property type="entry name" value="DNA/RNA_pol_sf"/>
</dbReference>
<protein>
    <submittedName>
        <fullName evidence="4">Uncharacterized protein</fullName>
    </submittedName>
</protein>
<dbReference type="AlphaFoldDB" id="A0A6N2LKW8"/>
<feature type="compositionally biased region" description="Polar residues" evidence="1">
    <location>
        <begin position="1"/>
        <end position="11"/>
    </location>
</feature>
<dbReference type="PANTHER" id="PTHR11439:SF470">
    <property type="entry name" value="CYSTEINE-RICH RLK (RECEPTOR-LIKE PROTEIN KINASE) 8"/>
    <property type="match status" value="1"/>
</dbReference>
<evidence type="ECO:0000259" key="2">
    <source>
        <dbReference type="Pfam" id="PF07727"/>
    </source>
</evidence>
<dbReference type="InterPro" id="IPR057670">
    <property type="entry name" value="SH3_retrovirus"/>
</dbReference>
<dbReference type="SUPFAM" id="SSF56672">
    <property type="entry name" value="DNA/RNA polymerases"/>
    <property type="match status" value="1"/>
</dbReference>
<feature type="region of interest" description="Disordered" evidence="1">
    <location>
        <begin position="1"/>
        <end position="40"/>
    </location>
</feature>
<evidence type="ECO:0000256" key="1">
    <source>
        <dbReference type="SAM" id="MobiDB-lite"/>
    </source>
</evidence>
<dbReference type="CDD" id="cd09272">
    <property type="entry name" value="RNase_HI_RT_Ty1"/>
    <property type="match status" value="1"/>
</dbReference>
<dbReference type="Pfam" id="PF25597">
    <property type="entry name" value="SH3_retrovirus"/>
    <property type="match status" value="1"/>
</dbReference>
<sequence length="951" mass="107725">MAGTARSNAKSGTKRRRFCPGQNPGQIRQFRPDSGRNAPQVHDLYKNRLKTRTSNQVDFNRHEKEIEERWASNQRDLEQGEQKRRANILIRNGRRGIMQRGVSRREGEDEEETEEKKVERSLMFYWRESKPENERCFGAERRAVTIALRQIPSGFINGKQQAPDSSSPRYEKWLAKDQMSGSDFKDLKSHILMNDELPSLKGVCATIQHEEIRRKVMTREHPSKIADARAFVARKSAEQAPLNVADARAAADESSAFLSNFAGLSIGENSEKFQDFGASDHMTNKLTKIHDFTPFPISSFVSIANGSTAALLSVQRLTTSLNCDLIFTPFKVFFQDHYTKQKIGEGFISTGFAFFCDSKVSKGLQAIYSPINDHCLWHFRLAHASDSVILKIKPNLSKRTYDCETCHYSKSSRLSFKLSVSKVSQGKSPNISHLKIFGCQCFVHLHSNQRDKLDPRAIKCLFLGYSHTKKGYKCYDTIRQKLYISRDGESLEDLVPLPRVEICSLDLTRPNDPPVNPRCPTHIILVDDSSSAYQLQDTSLHELDFVLLDFKTMRLTQSAFLSGISNDHEPKNFADAQTQPVWRKAMEEELTTRDDNQTWSLVSPPKGFTQEFSVDYKETFAPVAKMTTVRVLLSVSVNNGWFLSQMDVKNTFLHGDLEEEVFMKLPPGHPLSATPNLVCKLHKSIYGLKQSPRAWHAKLSGALATLGFNKSSADFSLYKTLQQLFPIKDLGPLKYFLGIEMASSKKGFFLNQRKYTLDVLQDAGMLSTKPSATPVDSKLKLSLADITYAVSLVSQFMHAPTVHYLSMVKRILRYLKGIIGNLVSWKSKKQHVVARSSAEAEYRAMVVVAYEVVWLRSLLTDMSCLSITPMSLFCDNQAAMHIAKNPVFHERTKHIEVDCHFIHQQVQSNNITTHYVRTGDQLVDVLTKVVPSSQYHRLLCKLGSLNPLDPA</sequence>
<feature type="domain" description="Retroviral polymerase SH3-like" evidence="3">
    <location>
        <begin position="439"/>
        <end position="493"/>
    </location>
</feature>
<evidence type="ECO:0000313" key="4">
    <source>
        <dbReference type="EMBL" id="VFU40862.1"/>
    </source>
</evidence>
<dbReference type="EMBL" id="CAADRP010001552">
    <property type="protein sequence ID" value="VFU40862.1"/>
    <property type="molecule type" value="Genomic_DNA"/>
</dbReference>
<gene>
    <name evidence="4" type="ORF">SVIM_LOCUS237697</name>
</gene>
<name>A0A6N2LKW8_SALVM</name>
<accession>A0A6N2LKW8</accession>
<dbReference type="InterPro" id="IPR013103">
    <property type="entry name" value="RVT_2"/>
</dbReference>
<organism evidence="4">
    <name type="scientific">Salix viminalis</name>
    <name type="common">Common osier</name>
    <name type="synonym">Basket willow</name>
    <dbReference type="NCBI Taxonomy" id="40686"/>
    <lineage>
        <taxon>Eukaryota</taxon>
        <taxon>Viridiplantae</taxon>
        <taxon>Streptophyta</taxon>
        <taxon>Embryophyta</taxon>
        <taxon>Tracheophyta</taxon>
        <taxon>Spermatophyta</taxon>
        <taxon>Magnoliopsida</taxon>
        <taxon>eudicotyledons</taxon>
        <taxon>Gunneridae</taxon>
        <taxon>Pentapetalae</taxon>
        <taxon>rosids</taxon>
        <taxon>fabids</taxon>
        <taxon>Malpighiales</taxon>
        <taxon>Salicaceae</taxon>
        <taxon>Saliceae</taxon>
        <taxon>Salix</taxon>
    </lineage>
</organism>
<proteinExistence type="predicted"/>
<reference evidence="4" key="1">
    <citation type="submission" date="2019-03" db="EMBL/GenBank/DDBJ databases">
        <authorList>
            <person name="Mank J."/>
            <person name="Almeida P."/>
        </authorList>
    </citation>
    <scope>NUCLEOTIDE SEQUENCE</scope>
    <source>
        <strain evidence="4">78183</strain>
    </source>
</reference>
<dbReference type="Pfam" id="PF07727">
    <property type="entry name" value="RVT_2"/>
    <property type="match status" value="1"/>
</dbReference>